<keyword evidence="2" id="KW-1185">Reference proteome</keyword>
<sequence>MNIHGIYRPILRFFKRMKIFQETFLTHSRLTILYVGGGMFKRRARAIDHIDDAITNIMTLPHQLAFLPHP</sequence>
<protein>
    <submittedName>
        <fullName evidence="1">Uncharacterized protein</fullName>
    </submittedName>
</protein>
<organism evidence="1 2">
    <name type="scientific">Chloroflexus aggregans (strain MD-66 / DSM 9485)</name>
    <dbReference type="NCBI Taxonomy" id="326427"/>
    <lineage>
        <taxon>Bacteria</taxon>
        <taxon>Bacillati</taxon>
        <taxon>Chloroflexota</taxon>
        <taxon>Chloroflexia</taxon>
        <taxon>Chloroflexales</taxon>
        <taxon>Chloroflexineae</taxon>
        <taxon>Chloroflexaceae</taxon>
        <taxon>Chloroflexus</taxon>
    </lineage>
</organism>
<dbReference type="KEGG" id="cag:Cagg_1987"/>
<dbReference type="RefSeq" id="WP_015940734.1">
    <property type="nucleotide sequence ID" value="NC_011831.1"/>
</dbReference>
<dbReference type="HOGENOM" id="CLU_2750395_0_0_0"/>
<dbReference type="AlphaFoldDB" id="B8GBQ8"/>
<evidence type="ECO:0000313" key="2">
    <source>
        <dbReference type="Proteomes" id="UP000002508"/>
    </source>
</evidence>
<accession>B8GBQ8</accession>
<proteinExistence type="predicted"/>
<gene>
    <name evidence="1" type="ordered locus">Cagg_1987</name>
</gene>
<dbReference type="Proteomes" id="UP000002508">
    <property type="component" value="Chromosome"/>
</dbReference>
<reference evidence="1" key="1">
    <citation type="submission" date="2008-12" db="EMBL/GenBank/DDBJ databases">
        <title>Complete sequence of Chloroflexus aggregans DSM 9485.</title>
        <authorList>
            <consortium name="US DOE Joint Genome Institute"/>
            <person name="Lucas S."/>
            <person name="Copeland A."/>
            <person name="Lapidus A."/>
            <person name="Glavina del Rio T."/>
            <person name="Dalin E."/>
            <person name="Tice H."/>
            <person name="Pitluck S."/>
            <person name="Foster B."/>
            <person name="Larimer F."/>
            <person name="Land M."/>
            <person name="Hauser L."/>
            <person name="Kyrpides N."/>
            <person name="Mikhailova N."/>
            <person name="Bryant D."/>
            <person name="Richardson P."/>
        </authorList>
    </citation>
    <scope>NUCLEOTIDE SEQUENCE</scope>
    <source>
        <strain evidence="1">DSM 9485</strain>
    </source>
</reference>
<dbReference type="STRING" id="326427.Cagg_1987"/>
<dbReference type="EMBL" id="CP001337">
    <property type="protein sequence ID" value="ACL24875.1"/>
    <property type="molecule type" value="Genomic_DNA"/>
</dbReference>
<name>B8GBQ8_CHLAD</name>
<evidence type="ECO:0000313" key="1">
    <source>
        <dbReference type="EMBL" id="ACL24875.1"/>
    </source>
</evidence>